<accession>A0A174QPV2</accession>
<evidence type="ECO:0000313" key="1">
    <source>
        <dbReference type="EMBL" id="CUP72199.1"/>
    </source>
</evidence>
<sequence>MMQGHDKTCYLLWTFLDKINKKNSDPVKNQSFS</sequence>
<organism evidence="1 2">
    <name type="scientific">Bacteroides thetaiotaomicron</name>
    <dbReference type="NCBI Taxonomy" id="818"/>
    <lineage>
        <taxon>Bacteria</taxon>
        <taxon>Pseudomonadati</taxon>
        <taxon>Bacteroidota</taxon>
        <taxon>Bacteroidia</taxon>
        <taxon>Bacteroidales</taxon>
        <taxon>Bacteroidaceae</taxon>
        <taxon>Bacteroides</taxon>
    </lineage>
</organism>
<protein>
    <submittedName>
        <fullName evidence="1">Uncharacterized protein</fullName>
    </submittedName>
</protein>
<gene>
    <name evidence="1" type="ORF">ERS852557_01417</name>
</gene>
<dbReference type="EMBL" id="CZBI01000002">
    <property type="protein sequence ID" value="CUP72199.1"/>
    <property type="molecule type" value="Genomic_DNA"/>
</dbReference>
<dbReference type="Proteomes" id="UP000095541">
    <property type="component" value="Unassembled WGS sequence"/>
</dbReference>
<dbReference type="AlphaFoldDB" id="A0A174QPV2"/>
<reference evidence="1 2" key="1">
    <citation type="submission" date="2015-09" db="EMBL/GenBank/DDBJ databases">
        <authorList>
            <consortium name="Pathogen Informatics"/>
        </authorList>
    </citation>
    <scope>NUCLEOTIDE SEQUENCE [LARGE SCALE GENOMIC DNA]</scope>
    <source>
        <strain evidence="1 2">2789STDY5834945</strain>
    </source>
</reference>
<proteinExistence type="predicted"/>
<evidence type="ECO:0000313" key="2">
    <source>
        <dbReference type="Proteomes" id="UP000095541"/>
    </source>
</evidence>
<name>A0A174QPV2_BACT4</name>